<feature type="signal peptide" evidence="1">
    <location>
        <begin position="1"/>
        <end position="19"/>
    </location>
</feature>
<organism evidence="2 3">
    <name type="scientific">Psychroflexus planctonicus</name>
    <dbReference type="NCBI Taxonomy" id="1526575"/>
    <lineage>
        <taxon>Bacteria</taxon>
        <taxon>Pseudomonadati</taxon>
        <taxon>Bacteroidota</taxon>
        <taxon>Flavobacteriia</taxon>
        <taxon>Flavobacteriales</taxon>
        <taxon>Flavobacteriaceae</taxon>
        <taxon>Psychroflexus</taxon>
    </lineage>
</organism>
<keyword evidence="3" id="KW-1185">Reference proteome</keyword>
<keyword evidence="1" id="KW-0732">Signal</keyword>
<accession>A0ABQ1SG94</accession>
<evidence type="ECO:0000313" key="3">
    <source>
        <dbReference type="Proteomes" id="UP000599179"/>
    </source>
</evidence>
<dbReference type="InterPro" id="IPR011250">
    <property type="entry name" value="OMP/PagP_B-barrel"/>
</dbReference>
<dbReference type="RefSeq" id="WP_188457547.1">
    <property type="nucleotide sequence ID" value="NZ_BMGM01000002.1"/>
</dbReference>
<evidence type="ECO:0000313" key="2">
    <source>
        <dbReference type="EMBL" id="GGE27563.1"/>
    </source>
</evidence>
<dbReference type="EMBL" id="BMGM01000002">
    <property type="protein sequence ID" value="GGE27563.1"/>
    <property type="molecule type" value="Genomic_DNA"/>
</dbReference>
<sequence length="399" mass="46917">MQKLIIFLLFVFSAPSIFGQNLFKEAYFVNKKQDTIHGLIKDYDWNFNPNYFIFKKDENSVEQKIFPESVLLFEIFNASKYKSSLVQIDVSEHRIEKLSKEKPANFESKHLFLKTLVEGEANLYKFSSDKLIRYFIETSESGIEQLVYKKYVNNNSEILENNRFRQQLLLKLDCENLKKYSLKNIKYRQKTLVKLVSNYNSCFEVSNKNYVAKKAKKAFFVSINPGVQMASLSTESGRNVKSKTEFDAEYTFRLGLEVEYILPFNNKKWSLIFEPAYQYYSSRVSVEPDFLDSYREVDYQSIELNFGVRYYMFLNKSQPIFINLGLSQDIDFNSEITGNIEAILDIKSALNPLVGAGFKFNETMSLELRYQINRDLLTKYVSRNSDYRSLALIFSYRFM</sequence>
<protein>
    <recommendedName>
        <fullName evidence="4">Outer membrane protein beta-barrel domain-containing protein</fullName>
    </recommendedName>
</protein>
<name>A0ABQ1SG94_9FLAO</name>
<dbReference type="Proteomes" id="UP000599179">
    <property type="component" value="Unassembled WGS sequence"/>
</dbReference>
<reference evidence="3" key="1">
    <citation type="journal article" date="2019" name="Int. J. Syst. Evol. Microbiol.">
        <title>The Global Catalogue of Microorganisms (GCM) 10K type strain sequencing project: providing services to taxonomists for standard genome sequencing and annotation.</title>
        <authorList>
            <consortium name="The Broad Institute Genomics Platform"/>
            <consortium name="The Broad Institute Genome Sequencing Center for Infectious Disease"/>
            <person name="Wu L."/>
            <person name="Ma J."/>
        </authorList>
    </citation>
    <scope>NUCLEOTIDE SEQUENCE [LARGE SCALE GENOMIC DNA]</scope>
    <source>
        <strain evidence="3">CGMCC 1.12931</strain>
    </source>
</reference>
<evidence type="ECO:0000256" key="1">
    <source>
        <dbReference type="SAM" id="SignalP"/>
    </source>
</evidence>
<dbReference type="SUPFAM" id="SSF56925">
    <property type="entry name" value="OMPA-like"/>
    <property type="match status" value="1"/>
</dbReference>
<feature type="chain" id="PRO_5045511853" description="Outer membrane protein beta-barrel domain-containing protein" evidence="1">
    <location>
        <begin position="20"/>
        <end position="399"/>
    </location>
</feature>
<evidence type="ECO:0008006" key="4">
    <source>
        <dbReference type="Google" id="ProtNLM"/>
    </source>
</evidence>
<comment type="caution">
    <text evidence="2">The sequence shown here is derived from an EMBL/GenBank/DDBJ whole genome shotgun (WGS) entry which is preliminary data.</text>
</comment>
<gene>
    <name evidence="2" type="ORF">GCM10010832_05350</name>
</gene>
<proteinExistence type="predicted"/>